<dbReference type="GO" id="GO:0004674">
    <property type="term" value="F:protein serine/threonine kinase activity"/>
    <property type="evidence" value="ECO:0007669"/>
    <property type="project" value="UniProtKB-KW"/>
</dbReference>
<dbReference type="GO" id="GO:0005524">
    <property type="term" value="F:ATP binding"/>
    <property type="evidence" value="ECO:0007669"/>
    <property type="project" value="UniProtKB-UniRule"/>
</dbReference>
<dbReference type="Proteomes" id="UP000262583">
    <property type="component" value="Chromosome"/>
</dbReference>
<dbReference type="InterPro" id="IPR011126">
    <property type="entry name" value="Hpr_kin/Pase_Hpr_N"/>
</dbReference>
<dbReference type="EMBL" id="CP030759">
    <property type="protein sequence ID" value="AXA35555.1"/>
    <property type="molecule type" value="Genomic_DNA"/>
</dbReference>
<comment type="catalytic activity">
    <reaction evidence="1 10">
        <text>[HPr protein]-L-serine + ATP = [HPr protein]-O-phospho-L-serine + ADP + H(+)</text>
        <dbReference type="Rhea" id="RHEA:46600"/>
        <dbReference type="Rhea" id="RHEA-COMP:11602"/>
        <dbReference type="Rhea" id="RHEA-COMP:11603"/>
        <dbReference type="ChEBI" id="CHEBI:15378"/>
        <dbReference type="ChEBI" id="CHEBI:29999"/>
        <dbReference type="ChEBI" id="CHEBI:30616"/>
        <dbReference type="ChEBI" id="CHEBI:83421"/>
        <dbReference type="ChEBI" id="CHEBI:456216"/>
    </reaction>
</comment>
<dbReference type="NCBIfam" id="TIGR00679">
    <property type="entry name" value="hpr-ser"/>
    <property type="match status" value="1"/>
</dbReference>
<dbReference type="EC" id="2.7.4.-" evidence="10"/>
<evidence type="ECO:0000313" key="13">
    <source>
        <dbReference type="EMBL" id="AXA35555.1"/>
    </source>
</evidence>
<evidence type="ECO:0000256" key="2">
    <source>
        <dbReference type="ARBA" id="ARBA00006883"/>
    </source>
</evidence>
<dbReference type="Pfam" id="PF02603">
    <property type="entry name" value="Hpr_kinase_N"/>
    <property type="match status" value="1"/>
</dbReference>
<dbReference type="InterPro" id="IPR011104">
    <property type="entry name" value="Hpr_kin/Pase_C"/>
</dbReference>
<comment type="catalytic activity">
    <reaction evidence="9 10">
        <text>[HPr protein]-O-phospho-L-serine + phosphate + H(+) = [HPr protein]-L-serine + diphosphate</text>
        <dbReference type="Rhea" id="RHEA:46604"/>
        <dbReference type="Rhea" id="RHEA-COMP:11602"/>
        <dbReference type="Rhea" id="RHEA-COMP:11603"/>
        <dbReference type="ChEBI" id="CHEBI:15378"/>
        <dbReference type="ChEBI" id="CHEBI:29999"/>
        <dbReference type="ChEBI" id="CHEBI:33019"/>
        <dbReference type="ChEBI" id="CHEBI:43474"/>
        <dbReference type="ChEBI" id="CHEBI:83421"/>
    </reaction>
</comment>
<evidence type="ECO:0000256" key="10">
    <source>
        <dbReference type="HAMAP-Rule" id="MF_01249"/>
    </source>
</evidence>
<dbReference type="PANTHER" id="PTHR30305">
    <property type="entry name" value="PROTEIN YJDM-RELATED"/>
    <property type="match status" value="1"/>
</dbReference>
<name>A0A2Z4Y544_SUMC1</name>
<dbReference type="SUPFAM" id="SSF53795">
    <property type="entry name" value="PEP carboxykinase-like"/>
    <property type="match status" value="1"/>
</dbReference>
<dbReference type="EC" id="2.7.11.-" evidence="10"/>
<dbReference type="SUPFAM" id="SSF75138">
    <property type="entry name" value="HprK N-terminal domain-like"/>
    <property type="match status" value="1"/>
</dbReference>
<dbReference type="GO" id="GO:0000155">
    <property type="term" value="F:phosphorelay sensor kinase activity"/>
    <property type="evidence" value="ECO:0007669"/>
    <property type="project" value="InterPro"/>
</dbReference>
<organism evidence="13 14">
    <name type="scientific">Sumerlaea chitinivorans</name>
    <dbReference type="NCBI Taxonomy" id="2250252"/>
    <lineage>
        <taxon>Bacteria</taxon>
        <taxon>Candidatus Sumerlaeota</taxon>
        <taxon>Candidatus Sumerlaeia</taxon>
        <taxon>Candidatus Sumerlaeales</taxon>
        <taxon>Candidatus Sumerlaeaceae</taxon>
        <taxon>Candidatus Sumerlaea</taxon>
    </lineage>
</organism>
<evidence type="ECO:0000256" key="5">
    <source>
        <dbReference type="ARBA" id="ARBA00022741"/>
    </source>
</evidence>
<sequence>MAADKKLSIRELLDSCSQDMDLELVAGERGLQNVIRTAEITRPGLAFAGFYDVFAYDRIQIIGNTEMSYLRSLGQEERQNRLDRVFQFKIPCFIVTNANPIPKDFMEKAELYGVPLLRTTLMTTRLVSHLNAFLERFFAPEIGVHGELLDVYGMGLLILGASGVGKSEAALELVERGHRLVADDYVWLRRLSKYEIVGRSDQNIRYMMEIRGLGLLNVEMMFGVASVVEEKRVDLVVQLERWDESREYERLGLDERYHIFFDDVKIPEYIIPVQPGRNISLLLEMAALSQRLKNAGRHPADTLERQLIERVNAESAEGQDREP</sequence>
<keyword evidence="10" id="KW-0479">Metal-binding</keyword>
<dbReference type="GO" id="GO:0006109">
    <property type="term" value="P:regulation of carbohydrate metabolic process"/>
    <property type="evidence" value="ECO:0007669"/>
    <property type="project" value="UniProtKB-UniRule"/>
</dbReference>
<evidence type="ECO:0000256" key="1">
    <source>
        <dbReference type="ARBA" id="ARBA00001120"/>
    </source>
</evidence>
<comment type="similarity">
    <text evidence="2 10">Belongs to the HPrK/P family.</text>
</comment>
<evidence type="ECO:0000313" key="14">
    <source>
        <dbReference type="Proteomes" id="UP000262583"/>
    </source>
</evidence>
<dbReference type="KEGG" id="schv:BRCON_0778"/>
<feature type="binding site" evidence="10">
    <location>
        <position position="167"/>
    </location>
    <ligand>
        <name>Mg(2+)</name>
        <dbReference type="ChEBI" id="CHEBI:18420"/>
    </ligand>
</feature>
<keyword evidence="8 10" id="KW-0511">Multifunctional enzyme</keyword>
<feature type="region of interest" description="Important for the catalytic mechanism of both phosphorylation and dephosphorylation" evidence="10">
    <location>
        <begin position="208"/>
        <end position="217"/>
    </location>
</feature>
<feature type="active site" evidence="10">
    <location>
        <position position="250"/>
    </location>
</feature>
<evidence type="ECO:0000259" key="11">
    <source>
        <dbReference type="Pfam" id="PF02603"/>
    </source>
</evidence>
<dbReference type="Pfam" id="PF07475">
    <property type="entry name" value="Hpr_kinase_C"/>
    <property type="match status" value="1"/>
</dbReference>
<keyword evidence="4 10" id="KW-0808">Transferase</keyword>
<dbReference type="InterPro" id="IPR003755">
    <property type="entry name" value="HPr(Ser)_kin/Pase"/>
</dbReference>
<evidence type="ECO:0000256" key="6">
    <source>
        <dbReference type="ARBA" id="ARBA00022777"/>
    </source>
</evidence>
<dbReference type="InterPro" id="IPR028979">
    <property type="entry name" value="Ser_kin/Pase_Hpr-like_N_sf"/>
</dbReference>
<evidence type="ECO:0000256" key="3">
    <source>
        <dbReference type="ARBA" id="ARBA00022527"/>
    </source>
</evidence>
<dbReference type="HAMAP" id="MF_01249">
    <property type="entry name" value="HPr_kinase"/>
    <property type="match status" value="1"/>
</dbReference>
<comment type="cofactor">
    <cofactor evidence="10">
        <name>Mg(2+)</name>
        <dbReference type="ChEBI" id="CHEBI:18420"/>
    </cofactor>
</comment>
<reference evidence="13 14" key="1">
    <citation type="submission" date="2018-05" db="EMBL/GenBank/DDBJ databases">
        <title>A metagenomic window into the 2 km-deep terrestrial subsurface aquifer revealed taxonomically and functionally diverse microbial community comprising novel uncultured bacterial lineages.</title>
        <authorList>
            <person name="Kadnikov V.V."/>
            <person name="Mardanov A.V."/>
            <person name="Beletsky A.V."/>
            <person name="Banks D."/>
            <person name="Pimenov N.V."/>
            <person name="Frank Y.A."/>
            <person name="Karnachuk O.V."/>
            <person name="Ravin N.V."/>
        </authorList>
    </citation>
    <scope>NUCLEOTIDE SEQUENCE [LARGE SCALE GENOMIC DNA]</scope>
    <source>
        <strain evidence="13">BY</strain>
    </source>
</reference>
<keyword evidence="5 10" id="KW-0547">Nucleotide-binding</keyword>
<dbReference type="GO" id="GO:0004712">
    <property type="term" value="F:protein serine/threonine/tyrosine kinase activity"/>
    <property type="evidence" value="ECO:0007669"/>
    <property type="project" value="UniProtKB-UniRule"/>
</dbReference>
<comment type="subunit">
    <text evidence="10">Homohexamer.</text>
</comment>
<evidence type="ECO:0000256" key="7">
    <source>
        <dbReference type="ARBA" id="ARBA00022840"/>
    </source>
</evidence>
<evidence type="ECO:0000256" key="8">
    <source>
        <dbReference type="ARBA" id="ARBA00023268"/>
    </source>
</evidence>
<dbReference type="Gene3D" id="3.40.50.300">
    <property type="entry name" value="P-loop containing nucleotide triphosphate hydrolases"/>
    <property type="match status" value="1"/>
</dbReference>
<dbReference type="PANTHER" id="PTHR30305:SF1">
    <property type="entry name" value="HPR KINASE_PHOSPHORYLASE"/>
    <property type="match status" value="1"/>
</dbReference>
<comment type="miscellaneous">
    <text evidence="10">Both phosphorylation and phosphorolysis are carried out by the same active site and suggest a common mechanism for both reactions.</text>
</comment>
<feature type="binding site" evidence="10">
    <location>
        <begin position="160"/>
        <end position="167"/>
    </location>
    <ligand>
        <name>ATP</name>
        <dbReference type="ChEBI" id="CHEBI:30616"/>
    </ligand>
</feature>
<comment type="function">
    <text evidence="10">Catalyzes the ATP- as well as the pyrophosphate-dependent phosphorylation of a specific serine residue in HPr, a phosphocarrier protein of the phosphoenolpyruvate-dependent sugar phosphotransferase system (PTS). HprK/P also catalyzes the pyrophosphate-producing, inorganic phosphate-dependent dephosphorylation (phosphorolysis) of seryl-phosphorylated HPr (P-Ser-HPr).</text>
</comment>
<evidence type="ECO:0000256" key="4">
    <source>
        <dbReference type="ARBA" id="ARBA00022679"/>
    </source>
</evidence>
<keyword evidence="10" id="KW-0460">Magnesium</keyword>
<evidence type="ECO:0000259" key="12">
    <source>
        <dbReference type="Pfam" id="PF07475"/>
    </source>
</evidence>
<proteinExistence type="inferred from homology"/>
<keyword evidence="3 10" id="KW-0723">Serine/threonine-protein kinase</keyword>
<feature type="active site" description="Proton acceptor; for phosphorylation activity. Proton donor; for dephosphorylation activity" evidence="10">
    <location>
        <position position="184"/>
    </location>
</feature>
<feature type="active site" evidence="10">
    <location>
        <position position="145"/>
    </location>
</feature>
<protein>
    <recommendedName>
        <fullName evidence="10">HPr kinase/phosphorylase</fullName>
        <shortName evidence="10">HPrK/P</shortName>
        <ecNumber evidence="10">2.7.11.-</ecNumber>
        <ecNumber evidence="10">2.7.4.-</ecNumber>
    </recommendedName>
    <alternativeName>
        <fullName evidence="10">HPr(Ser) kinase/phosphorylase</fullName>
    </alternativeName>
</protein>
<keyword evidence="6 10" id="KW-0418">Kinase</keyword>
<accession>A0A2Z4Y544</accession>
<keyword evidence="7 10" id="KW-0067">ATP-binding</keyword>
<feature type="region of interest" description="Important for the catalytic mechanism of dephosphorylation" evidence="10">
    <location>
        <begin position="272"/>
        <end position="277"/>
    </location>
</feature>
<feature type="binding site" evidence="10">
    <location>
        <position position="209"/>
    </location>
    <ligand>
        <name>Mg(2+)</name>
        <dbReference type="ChEBI" id="CHEBI:18420"/>
    </ligand>
</feature>
<comment type="domain">
    <text evidence="10">The Walker A ATP-binding motif also binds Pi and PPi.</text>
</comment>
<evidence type="ECO:0000256" key="9">
    <source>
        <dbReference type="ARBA" id="ARBA00047657"/>
    </source>
</evidence>
<dbReference type="AlphaFoldDB" id="A0A2Z4Y544"/>
<dbReference type="Gene3D" id="3.40.1390.20">
    <property type="entry name" value="HprK N-terminal domain-like"/>
    <property type="match status" value="1"/>
</dbReference>
<feature type="active site" evidence="10">
    <location>
        <position position="166"/>
    </location>
</feature>
<dbReference type="InterPro" id="IPR027417">
    <property type="entry name" value="P-loop_NTPase"/>
</dbReference>
<dbReference type="CDD" id="cd01918">
    <property type="entry name" value="HprK_C"/>
    <property type="match status" value="1"/>
</dbReference>
<dbReference type="GO" id="GO:0000287">
    <property type="term" value="F:magnesium ion binding"/>
    <property type="evidence" value="ECO:0007669"/>
    <property type="project" value="UniProtKB-UniRule"/>
</dbReference>
<feature type="domain" description="HPr kinase/phosphorylase C-terminal" evidence="12">
    <location>
        <begin position="138"/>
        <end position="306"/>
    </location>
</feature>
<gene>
    <name evidence="10" type="primary">hprK</name>
    <name evidence="13" type="ORF">BRCON_0778</name>
</gene>
<feature type="domain" description="HPr(Ser) kinase/phosphorylase N-terminal" evidence="11">
    <location>
        <begin position="18"/>
        <end position="134"/>
    </location>
</feature>